<dbReference type="InterPro" id="IPR058037">
    <property type="entry name" value="BREX_BrxC_helical"/>
</dbReference>
<organism evidence="2">
    <name type="scientific">marine sediment metagenome</name>
    <dbReference type="NCBI Taxonomy" id="412755"/>
    <lineage>
        <taxon>unclassified sequences</taxon>
        <taxon>metagenomes</taxon>
        <taxon>ecological metagenomes</taxon>
    </lineage>
</organism>
<reference evidence="2" key="1">
    <citation type="journal article" date="2014" name="Front. Microbiol.">
        <title>High frequency of phylogenetically diverse reductive dehalogenase-homologous genes in deep subseafloor sedimentary metagenomes.</title>
        <authorList>
            <person name="Kawai M."/>
            <person name="Futagami T."/>
            <person name="Toyoda A."/>
            <person name="Takaki Y."/>
            <person name="Nishi S."/>
            <person name="Hori S."/>
            <person name="Arai W."/>
            <person name="Tsubouchi T."/>
            <person name="Morono Y."/>
            <person name="Uchiyama I."/>
            <person name="Ito T."/>
            <person name="Fujiyama A."/>
            <person name="Inagaki F."/>
            <person name="Takami H."/>
        </authorList>
    </citation>
    <scope>NUCLEOTIDE SEQUENCE</scope>
    <source>
        <strain evidence="2">Expedition CK06-06</strain>
    </source>
</reference>
<name>X1VBL3_9ZZZZ</name>
<dbReference type="Pfam" id="PF25792">
    <property type="entry name" value="BREX_BrxC_helical"/>
    <property type="match status" value="1"/>
</dbReference>
<protein>
    <recommendedName>
        <fullName evidence="1">Probable ATP-binding protein BrxC alpha-helical domain-containing protein</fullName>
    </recommendedName>
</protein>
<evidence type="ECO:0000313" key="2">
    <source>
        <dbReference type="EMBL" id="GAJ03365.1"/>
    </source>
</evidence>
<proteinExistence type="predicted"/>
<feature type="domain" description="Probable ATP-binding protein BrxC alpha-helical" evidence="1">
    <location>
        <begin position="33"/>
        <end position="101"/>
    </location>
</feature>
<dbReference type="AlphaFoldDB" id="X1VBL3"/>
<feature type="non-terminal residue" evidence="2">
    <location>
        <position position="1"/>
    </location>
</feature>
<comment type="caution">
    <text evidence="2">The sequence shown here is derived from an EMBL/GenBank/DDBJ whole genome shotgun (WGS) entry which is preliminary data.</text>
</comment>
<sequence length="104" mass="12368">SIYPEKEHTEEEIKEFVALINNEIFAETLIKYSNDDLKTIIESFKLALQPYIEKVHKLRKANSNFPFTSLLNDYHNYLGEIYNARNPEALMTFVNEKKEEIRRN</sequence>
<accession>X1VBL3</accession>
<dbReference type="EMBL" id="BARW01031451">
    <property type="protein sequence ID" value="GAJ03365.1"/>
    <property type="molecule type" value="Genomic_DNA"/>
</dbReference>
<gene>
    <name evidence="2" type="ORF">S12H4_50022</name>
</gene>
<evidence type="ECO:0000259" key="1">
    <source>
        <dbReference type="Pfam" id="PF25792"/>
    </source>
</evidence>